<evidence type="ECO:0000313" key="6">
    <source>
        <dbReference type="EMBL" id="EXJ91872.1"/>
    </source>
</evidence>
<dbReference type="EMBL" id="AMGY01000001">
    <property type="protein sequence ID" value="EXJ91872.1"/>
    <property type="molecule type" value="Genomic_DNA"/>
</dbReference>
<dbReference type="PIRSF" id="PIRSF000332">
    <property type="entry name" value="FMO"/>
    <property type="match status" value="1"/>
</dbReference>
<dbReference type="InterPro" id="IPR050346">
    <property type="entry name" value="FMO-like"/>
</dbReference>
<dbReference type="GO" id="GO:0004499">
    <property type="term" value="F:N,N-dimethylaniline monooxygenase activity"/>
    <property type="evidence" value="ECO:0007669"/>
    <property type="project" value="InterPro"/>
</dbReference>
<dbReference type="OrthoDB" id="66881at2759"/>
<dbReference type="GeneID" id="19164562"/>
<protein>
    <recommendedName>
        <fullName evidence="8">FAD dependent oxidoreductase domain-containing protein</fullName>
    </recommendedName>
</protein>
<dbReference type="eggNOG" id="KOG1399">
    <property type="taxonomic scope" value="Eukaryota"/>
</dbReference>
<dbReference type="PRINTS" id="PR00419">
    <property type="entry name" value="ADXRDTASE"/>
</dbReference>
<dbReference type="Pfam" id="PF13450">
    <property type="entry name" value="NAD_binding_8"/>
    <property type="match status" value="1"/>
</dbReference>
<comment type="similarity">
    <text evidence="1">Belongs to the FMO family.</text>
</comment>
<dbReference type="InterPro" id="IPR036188">
    <property type="entry name" value="FAD/NAD-bd_sf"/>
</dbReference>
<evidence type="ECO:0000313" key="7">
    <source>
        <dbReference type="Proteomes" id="UP000019478"/>
    </source>
</evidence>
<evidence type="ECO:0000256" key="1">
    <source>
        <dbReference type="ARBA" id="ARBA00009183"/>
    </source>
</evidence>
<dbReference type="Pfam" id="PF00743">
    <property type="entry name" value="FMO-like"/>
    <property type="match status" value="2"/>
</dbReference>
<dbReference type="PANTHER" id="PTHR23023">
    <property type="entry name" value="DIMETHYLANILINE MONOOXYGENASE"/>
    <property type="match status" value="1"/>
</dbReference>
<dbReference type="Proteomes" id="UP000019478">
    <property type="component" value="Unassembled WGS sequence"/>
</dbReference>
<keyword evidence="3" id="KW-0274">FAD</keyword>
<evidence type="ECO:0000256" key="3">
    <source>
        <dbReference type="ARBA" id="ARBA00022827"/>
    </source>
</evidence>
<dbReference type="GO" id="GO:0050660">
    <property type="term" value="F:flavin adenine dinucleotide binding"/>
    <property type="evidence" value="ECO:0007669"/>
    <property type="project" value="InterPro"/>
</dbReference>
<dbReference type="HOGENOM" id="CLU_006909_5_2_1"/>
<accession>W9YG87</accession>
<organism evidence="6 7">
    <name type="scientific">Capronia epimyces CBS 606.96</name>
    <dbReference type="NCBI Taxonomy" id="1182542"/>
    <lineage>
        <taxon>Eukaryota</taxon>
        <taxon>Fungi</taxon>
        <taxon>Dikarya</taxon>
        <taxon>Ascomycota</taxon>
        <taxon>Pezizomycotina</taxon>
        <taxon>Eurotiomycetes</taxon>
        <taxon>Chaetothyriomycetidae</taxon>
        <taxon>Chaetothyriales</taxon>
        <taxon>Herpotrichiellaceae</taxon>
        <taxon>Capronia</taxon>
    </lineage>
</organism>
<evidence type="ECO:0000256" key="2">
    <source>
        <dbReference type="ARBA" id="ARBA00022630"/>
    </source>
</evidence>
<comment type="caution">
    <text evidence="6">The sequence shown here is derived from an EMBL/GenBank/DDBJ whole genome shotgun (WGS) entry which is preliminary data.</text>
</comment>
<keyword evidence="4" id="KW-0521">NADP</keyword>
<dbReference type="Gene3D" id="3.50.50.60">
    <property type="entry name" value="FAD/NAD(P)-binding domain"/>
    <property type="match status" value="2"/>
</dbReference>
<reference evidence="6 7" key="1">
    <citation type="submission" date="2013-03" db="EMBL/GenBank/DDBJ databases">
        <title>The Genome Sequence of Capronia epimyces CBS 606.96.</title>
        <authorList>
            <consortium name="The Broad Institute Genomics Platform"/>
            <person name="Cuomo C."/>
            <person name="de Hoog S."/>
            <person name="Gorbushina A."/>
            <person name="Walker B."/>
            <person name="Young S.K."/>
            <person name="Zeng Q."/>
            <person name="Gargeya S."/>
            <person name="Fitzgerald M."/>
            <person name="Haas B."/>
            <person name="Abouelleil A."/>
            <person name="Allen A.W."/>
            <person name="Alvarado L."/>
            <person name="Arachchi H.M."/>
            <person name="Berlin A.M."/>
            <person name="Chapman S.B."/>
            <person name="Gainer-Dewar J."/>
            <person name="Goldberg J."/>
            <person name="Griggs A."/>
            <person name="Gujja S."/>
            <person name="Hansen M."/>
            <person name="Howarth C."/>
            <person name="Imamovic A."/>
            <person name="Ireland A."/>
            <person name="Larimer J."/>
            <person name="McCowan C."/>
            <person name="Murphy C."/>
            <person name="Pearson M."/>
            <person name="Poon T.W."/>
            <person name="Priest M."/>
            <person name="Roberts A."/>
            <person name="Saif S."/>
            <person name="Shea T."/>
            <person name="Sisk P."/>
            <person name="Sykes S."/>
            <person name="Wortman J."/>
            <person name="Nusbaum C."/>
            <person name="Birren B."/>
        </authorList>
    </citation>
    <scope>NUCLEOTIDE SEQUENCE [LARGE SCALE GENOMIC DNA]</scope>
    <source>
        <strain evidence="6 7">CBS 606.96</strain>
    </source>
</reference>
<gene>
    <name evidence="6" type="ORF">A1O3_00422</name>
</gene>
<evidence type="ECO:0000256" key="5">
    <source>
        <dbReference type="ARBA" id="ARBA00023002"/>
    </source>
</evidence>
<dbReference type="InterPro" id="IPR000960">
    <property type="entry name" value="Flavin_mOase"/>
</dbReference>
<proteinExistence type="inferred from homology"/>
<sequence length="492" mass="54072">MSLSDTGRRVAVIGAGASGVAAAAHLLAEGLNVTVFEKGPVTGGVWVFESHLPPEPSYPTVKASLAETEFYGHPENDEPYIRHHAPGACYENLRTNAPTPLIEMSLNPWKPDTELYARHSVVADYIQETAARTGVHRTILHHTKVESVTKREEQSGWKVHTSTWGTAKGVLLKNWVGSESPTFDAVVVATGHYHAPYIPDIPGLAHWKQAWPNRIQHSKGYRSNKGFQDQVVLLIGAGASAVDIANELGPCTKRIWQSTRGSSTDHSLDMLPANATRVAEIASFGPLRNDASTWAGAIPGAVTLVDGQILEGIDRVVLCTGYLYSLPFLARYHRDDLSAVNADSKVLVTDGSQIHNLHKDIFYIPDPTLAFVGVPVDVASFSLFEFQAMAIAAVLSGQTTLPSEDTMRAEYDERVKERGHGKRFHSLLKKDVAYAAELMEWVNRGRQPTRMKSSGYSREWLDRRATFIEKYKGKGAHLKIEDTYPKLEGQAA</sequence>
<dbReference type="GO" id="GO:0050661">
    <property type="term" value="F:NADP binding"/>
    <property type="evidence" value="ECO:0007669"/>
    <property type="project" value="InterPro"/>
</dbReference>
<evidence type="ECO:0008006" key="8">
    <source>
        <dbReference type="Google" id="ProtNLM"/>
    </source>
</evidence>
<dbReference type="AlphaFoldDB" id="W9YG87"/>
<dbReference type="SUPFAM" id="SSF51905">
    <property type="entry name" value="FAD/NAD(P)-binding domain"/>
    <property type="match status" value="2"/>
</dbReference>
<evidence type="ECO:0000256" key="4">
    <source>
        <dbReference type="ARBA" id="ARBA00022857"/>
    </source>
</evidence>
<keyword evidence="7" id="KW-1185">Reference proteome</keyword>
<keyword evidence="5" id="KW-0560">Oxidoreductase</keyword>
<keyword evidence="2" id="KW-0285">Flavoprotein</keyword>
<dbReference type="RefSeq" id="XP_007728762.1">
    <property type="nucleotide sequence ID" value="XM_007730572.1"/>
</dbReference>
<dbReference type="InterPro" id="IPR020946">
    <property type="entry name" value="Flavin_mOase-like"/>
</dbReference>
<name>W9YG87_9EURO</name>